<evidence type="ECO:0000256" key="9">
    <source>
        <dbReference type="RuleBase" id="RU004192"/>
    </source>
</evidence>
<dbReference type="SUPFAM" id="SSF52029">
    <property type="entry name" value="GroEL apical domain-like"/>
    <property type="match status" value="1"/>
</dbReference>
<dbReference type="PRINTS" id="PR00304">
    <property type="entry name" value="TCOMPLEXTCP1"/>
</dbReference>
<dbReference type="InterPro" id="IPR053374">
    <property type="entry name" value="TCP-1_chaperonin"/>
</dbReference>
<evidence type="ECO:0000256" key="3">
    <source>
        <dbReference type="ARBA" id="ARBA00016107"/>
    </source>
</evidence>
<dbReference type="InterPro" id="IPR002194">
    <property type="entry name" value="Chaperonin_TCP-1_CS"/>
</dbReference>
<dbReference type="FunFam" id="3.50.7.10:FF:000010">
    <property type="entry name" value="T-complex protein 1 subunit delta"/>
    <property type="match status" value="1"/>
</dbReference>
<evidence type="ECO:0000256" key="4">
    <source>
        <dbReference type="ARBA" id="ARBA00022490"/>
    </source>
</evidence>
<keyword evidence="7 8" id="KW-0143">Chaperone</keyword>
<dbReference type="NCBIfam" id="NF041083">
    <property type="entry name" value="thermosome_beta"/>
    <property type="match status" value="1"/>
</dbReference>
<dbReference type="SUPFAM" id="SSF54849">
    <property type="entry name" value="GroEL-intermediate domain like"/>
    <property type="match status" value="1"/>
</dbReference>
<evidence type="ECO:0000256" key="1">
    <source>
        <dbReference type="ARBA" id="ARBA00004496"/>
    </source>
</evidence>
<dbReference type="Pfam" id="PF00118">
    <property type="entry name" value="Cpn60_TCP1"/>
    <property type="match status" value="1"/>
</dbReference>
<proteinExistence type="inferred from homology"/>
<dbReference type="GO" id="GO:0051082">
    <property type="term" value="F:unfolded protein binding"/>
    <property type="evidence" value="ECO:0007669"/>
    <property type="project" value="InterPro"/>
</dbReference>
<evidence type="ECO:0000313" key="12">
    <source>
        <dbReference type="Proteomes" id="UP001497744"/>
    </source>
</evidence>
<dbReference type="CDD" id="cd03338">
    <property type="entry name" value="TCP1_delta"/>
    <property type="match status" value="1"/>
</dbReference>
<evidence type="ECO:0000256" key="6">
    <source>
        <dbReference type="ARBA" id="ARBA00022840"/>
    </source>
</evidence>
<dbReference type="InterPro" id="IPR002423">
    <property type="entry name" value="Cpn60/GroEL/TCP-1"/>
</dbReference>
<dbReference type="InterPro" id="IPR054827">
    <property type="entry name" value="thermosome_alpha"/>
</dbReference>
<dbReference type="InterPro" id="IPR017998">
    <property type="entry name" value="Chaperone_TCP-1"/>
</dbReference>
<dbReference type="GO" id="GO:0005737">
    <property type="term" value="C:cytoplasm"/>
    <property type="evidence" value="ECO:0007669"/>
    <property type="project" value="UniProtKB-SubCell"/>
</dbReference>
<evidence type="ECO:0000313" key="11">
    <source>
        <dbReference type="EMBL" id="GIX66168.1"/>
    </source>
</evidence>
<dbReference type="PROSITE" id="PS00751">
    <property type="entry name" value="TCP1_2"/>
    <property type="match status" value="1"/>
</dbReference>
<comment type="caution">
    <text evidence="11">The sequence shown here is derived from an EMBL/GenBank/DDBJ whole genome shotgun (WGS) entry which is preliminary data.</text>
</comment>
<sequence>MSNVAAEAPAPAAKSGVWNRSEKQTDVRKQNIVAARAVADMIRTSMGPRGMDKMIQDGKAGVIVTNDGATILKEINLVHPTAKMMVELSKSQDIEAGDGTTTVIVVCGALLERADNLLNQGIHPQTVANSFKLAADKCEEILQAIAKPISLDDKDTLTDIAAISLHSKVVSTNAALLAPIAVDSVLSVVEGEDSVNVDLKNIRVVKSIGGTVEDTEMVNGLVLTQQKIVRVASGPARVTNAKIGLIQFCLSPPKTDMENTVVVKDYQSIDRIMREERLITARMVKQIAATGCNVLLIQKSILRDAVTDLSLDYLAKANIMVIKDIEREDIEFITRAIGCEEVASLDHFTKEKLGTAELVESEFEGGQQIVKITGVNMKKTASVLVRASNNLMLDEAERSLHDALCVVRCLVKRRAIVAGGGATEMALSQRLGAWARTLFGVEQVCVKAFAEALEVIPYTLAENAGLHPLMVITELRNRHLQADGAVYGINSKKGAVSNMMEDKIIQPMLVTLSAIKLAAETVRSIGPRESACRSARRVVAGEPTVTVGGQRGRASECRVGAVGVAEDVHVAVVAGDDEEPAAQRGDGGDAQPLGAARSVSVAVQSALDVEGGDLHDAQSARLVADEKKVALVALHAVQRSQGSAVVGRPVDGIGVGVEHDAVTRVKSHNDVLTVAHHGLGEVAVGKRSTANNSERPEVNDGDGTAAGPEPTVDTVVDLEQRRNGALGGKRVDAREAVAHGVEAPNADLAVLAGAQHRGLDQNHRSHGRGVAVDQRGGASRNVVDGNVAAAQPGEETVVDAAQAEDDLVGGAAAARLVRLLESLLDVQGEGSVLQQRDAAAEVTGQREPLHTGAMPRDEEVEPGVADAAHGERADALVADVAQKEDAPQQVPVQALGAEAAALCGESASLGLAALAVRRGRRLVLPSSAVALELLVLLEALLVALHPVRLVLVVHLAATGGDAEGFVLRVAHLVVAHVADVELEDDVAAGAVALADDVDAEGVLPHERLDVELEPPDDALHLVDVLHDLGVDVGLALPGDLDHVALQVAVDQVGVLARHGPARGGAVGVVVFGGGVKVDHEAVGDLGGGGRRERHALQPAQGEDGGLDEVGGLGVQHALRALSHSVYRQVVEAAQHAGGLVVGAEEGGSEGLRGAEVGRGGARVMGVEHVVSSTSESCGVVLEGVLGAEGAWLTRQGGGGAGVGRDVAPPAVGQEGRTVDVAAGEQGLHHVGGGLGRGRLQAVVGLLSCLSRLGSLCGVAGVHGGADLPRNLRYLGRVRHPLPVDGARGLRGGLRFLGVVLGGGAREGGGGTGAAGIAVTDGIEGTEGTECTDATEGTGGTDGTECTDVTGGTGGADGTLDTVGMLVAVAAAGDFAIWINFPEHGS</sequence>
<dbReference type="SUPFAM" id="SSF48592">
    <property type="entry name" value="GroEL equatorial domain-like"/>
    <property type="match status" value="1"/>
</dbReference>
<dbReference type="InterPro" id="IPR027409">
    <property type="entry name" value="GroEL-like_apical_dom_sf"/>
</dbReference>
<evidence type="ECO:0000256" key="5">
    <source>
        <dbReference type="ARBA" id="ARBA00022741"/>
    </source>
</evidence>
<dbReference type="NCBIfam" id="NF041082">
    <property type="entry name" value="thermosome_alpha"/>
    <property type="match status" value="1"/>
</dbReference>
<feature type="region of interest" description="Disordered" evidence="10">
    <location>
        <begin position="685"/>
        <end position="710"/>
    </location>
</feature>
<dbReference type="Gene3D" id="3.50.7.10">
    <property type="entry name" value="GroEL"/>
    <property type="match status" value="1"/>
</dbReference>
<dbReference type="EMBL" id="BPLF01000006">
    <property type="protein sequence ID" value="GIX66168.1"/>
    <property type="molecule type" value="Genomic_DNA"/>
</dbReference>
<comment type="similarity">
    <text evidence="2 8">Belongs to the TCP-1 chaperonin family.</text>
</comment>
<feature type="region of interest" description="Disordered" evidence="10">
    <location>
        <begin position="1"/>
        <end position="25"/>
    </location>
</feature>
<evidence type="ECO:0000256" key="10">
    <source>
        <dbReference type="SAM" id="MobiDB-lite"/>
    </source>
</evidence>
<keyword evidence="6 8" id="KW-0067">ATP-binding</keyword>
<dbReference type="InterPro" id="IPR027413">
    <property type="entry name" value="GROEL-like_equatorial_sf"/>
</dbReference>
<dbReference type="Gene3D" id="3.30.260.10">
    <property type="entry name" value="TCP-1-like chaperonin intermediate domain"/>
    <property type="match status" value="1"/>
</dbReference>
<dbReference type="InterPro" id="IPR027410">
    <property type="entry name" value="TCP-1-like_intermed_sf"/>
</dbReference>
<dbReference type="PROSITE" id="PS00750">
    <property type="entry name" value="TCP1_1"/>
    <property type="match status" value="1"/>
</dbReference>
<organism evidence="11 12">
    <name type="scientific">Babesia caballi</name>
    <dbReference type="NCBI Taxonomy" id="5871"/>
    <lineage>
        <taxon>Eukaryota</taxon>
        <taxon>Sar</taxon>
        <taxon>Alveolata</taxon>
        <taxon>Apicomplexa</taxon>
        <taxon>Aconoidasida</taxon>
        <taxon>Piroplasmida</taxon>
        <taxon>Babesiidae</taxon>
        <taxon>Babesia</taxon>
    </lineage>
</organism>
<evidence type="ECO:0000256" key="2">
    <source>
        <dbReference type="ARBA" id="ARBA00008020"/>
    </source>
</evidence>
<feature type="region of interest" description="Disordered" evidence="10">
    <location>
        <begin position="837"/>
        <end position="856"/>
    </location>
</feature>
<dbReference type="PROSITE" id="PS00995">
    <property type="entry name" value="TCP1_3"/>
    <property type="match status" value="1"/>
</dbReference>
<comment type="subcellular location">
    <subcellularLocation>
        <location evidence="1">Cytoplasm</location>
    </subcellularLocation>
</comment>
<protein>
    <recommendedName>
        <fullName evidence="3 9">T-complex protein 1 subunit delta</fullName>
    </recommendedName>
</protein>
<dbReference type="GO" id="GO:0005524">
    <property type="term" value="F:ATP binding"/>
    <property type="evidence" value="ECO:0007669"/>
    <property type="project" value="UniProtKB-KW"/>
</dbReference>
<dbReference type="NCBIfam" id="TIGR02342">
    <property type="entry name" value="chap_CCT_delta"/>
    <property type="match status" value="1"/>
</dbReference>
<dbReference type="PANTHER" id="PTHR11353">
    <property type="entry name" value="CHAPERONIN"/>
    <property type="match status" value="1"/>
</dbReference>
<dbReference type="InterPro" id="IPR012717">
    <property type="entry name" value="Chap_CCT_delta"/>
</dbReference>
<dbReference type="Gene3D" id="1.10.560.10">
    <property type="entry name" value="GroEL-like equatorial domain"/>
    <property type="match status" value="1"/>
</dbReference>
<reference evidence="11 12" key="1">
    <citation type="submission" date="2021-06" db="EMBL/GenBank/DDBJ databases">
        <title>Genome sequence of Babesia caballi.</title>
        <authorList>
            <person name="Yamagishi J."/>
            <person name="Kidaka T."/>
            <person name="Ochi A."/>
        </authorList>
    </citation>
    <scope>NUCLEOTIDE SEQUENCE [LARGE SCALE GENOMIC DNA]</scope>
    <source>
        <strain evidence="11">USDA-D6B2</strain>
    </source>
</reference>
<keyword evidence="5 8" id="KW-0547">Nucleotide-binding</keyword>
<name>A0AAV4M2G5_BABCB</name>
<evidence type="ECO:0000256" key="8">
    <source>
        <dbReference type="RuleBase" id="RU004187"/>
    </source>
</evidence>
<dbReference type="GO" id="GO:0016887">
    <property type="term" value="F:ATP hydrolysis activity"/>
    <property type="evidence" value="ECO:0007669"/>
    <property type="project" value="InterPro"/>
</dbReference>
<dbReference type="Proteomes" id="UP001497744">
    <property type="component" value="Unassembled WGS sequence"/>
</dbReference>
<evidence type="ECO:0000256" key="7">
    <source>
        <dbReference type="ARBA" id="ARBA00023186"/>
    </source>
</evidence>
<keyword evidence="4" id="KW-0963">Cytoplasm</keyword>
<dbReference type="GO" id="GO:0140662">
    <property type="term" value="F:ATP-dependent protein folding chaperone"/>
    <property type="evidence" value="ECO:0007669"/>
    <property type="project" value="InterPro"/>
</dbReference>
<keyword evidence="12" id="KW-1185">Reference proteome</keyword>
<dbReference type="RefSeq" id="XP_067718237.1">
    <property type="nucleotide sequence ID" value="XM_067862136.1"/>
</dbReference>
<dbReference type="GeneID" id="94197649"/>
<feature type="compositionally biased region" description="Low complexity" evidence="10">
    <location>
        <begin position="1"/>
        <end position="13"/>
    </location>
</feature>
<accession>A0AAV4M2G5</accession>
<gene>
    <name evidence="11" type="ORF">BcabD6B2_56040</name>
</gene>